<sequence length="65" mass="7613">MEMMLSLRDLQKDFSLKDEPRTGCSNKLTFEKLQVGIDENPTCTIRELTKTFHISCHMTVCWEMT</sequence>
<dbReference type="Proteomes" id="UP000321570">
    <property type="component" value="Unassembled WGS sequence"/>
</dbReference>
<evidence type="ECO:0000313" key="1">
    <source>
        <dbReference type="EMBL" id="VUZ56464.1"/>
    </source>
</evidence>
<name>A0A564ZCD8_HYMDI</name>
<dbReference type="AlphaFoldDB" id="A0A564ZCD8"/>
<protein>
    <recommendedName>
        <fullName evidence="3">HTH_48 domain-containing protein</fullName>
    </recommendedName>
</protein>
<dbReference type="EMBL" id="CABIJS010000704">
    <property type="protein sequence ID" value="VUZ56464.1"/>
    <property type="molecule type" value="Genomic_DNA"/>
</dbReference>
<evidence type="ECO:0008006" key="3">
    <source>
        <dbReference type="Google" id="ProtNLM"/>
    </source>
</evidence>
<reference evidence="1 2" key="1">
    <citation type="submission" date="2019-07" db="EMBL/GenBank/DDBJ databases">
        <authorList>
            <person name="Jastrzebski P J."/>
            <person name="Paukszto L."/>
            <person name="Jastrzebski P J."/>
        </authorList>
    </citation>
    <scope>NUCLEOTIDE SEQUENCE [LARGE SCALE GENOMIC DNA]</scope>
    <source>
        <strain evidence="1 2">WMS-il1</strain>
    </source>
</reference>
<accession>A0A564ZCD8</accession>
<proteinExistence type="predicted"/>
<keyword evidence="2" id="KW-1185">Reference proteome</keyword>
<gene>
    <name evidence="1" type="ORF">WMSIL1_LOCUS14096</name>
</gene>
<evidence type="ECO:0000313" key="2">
    <source>
        <dbReference type="Proteomes" id="UP000321570"/>
    </source>
</evidence>
<organism evidence="1 2">
    <name type="scientific">Hymenolepis diminuta</name>
    <name type="common">Rat tapeworm</name>
    <dbReference type="NCBI Taxonomy" id="6216"/>
    <lineage>
        <taxon>Eukaryota</taxon>
        <taxon>Metazoa</taxon>
        <taxon>Spiralia</taxon>
        <taxon>Lophotrochozoa</taxon>
        <taxon>Platyhelminthes</taxon>
        <taxon>Cestoda</taxon>
        <taxon>Eucestoda</taxon>
        <taxon>Cyclophyllidea</taxon>
        <taxon>Hymenolepididae</taxon>
        <taxon>Hymenolepis</taxon>
    </lineage>
</organism>